<protein>
    <submittedName>
        <fullName evidence="3">Imidazolonepropionase</fullName>
    </submittedName>
</protein>
<feature type="signal peptide" evidence="1">
    <location>
        <begin position="1"/>
        <end position="18"/>
    </location>
</feature>
<feature type="domain" description="Amidohydrolase-related" evidence="2">
    <location>
        <begin position="277"/>
        <end position="383"/>
    </location>
</feature>
<proteinExistence type="predicted"/>
<keyword evidence="1" id="KW-0732">Signal</keyword>
<evidence type="ECO:0000259" key="2">
    <source>
        <dbReference type="Pfam" id="PF01979"/>
    </source>
</evidence>
<dbReference type="GO" id="GO:0016810">
    <property type="term" value="F:hydrolase activity, acting on carbon-nitrogen (but not peptide) bonds"/>
    <property type="evidence" value="ECO:0007669"/>
    <property type="project" value="InterPro"/>
</dbReference>
<keyword evidence="4" id="KW-1185">Reference proteome</keyword>
<dbReference type="InterPro" id="IPR051781">
    <property type="entry name" value="Metallo-dep_Hydrolase"/>
</dbReference>
<name>A0A1G4S5J9_9CAUL</name>
<reference evidence="4" key="1">
    <citation type="submission" date="2016-10" db="EMBL/GenBank/DDBJ databases">
        <authorList>
            <person name="Varghese N."/>
            <person name="Submissions S."/>
        </authorList>
    </citation>
    <scope>NUCLEOTIDE SEQUENCE [LARGE SCALE GENOMIC DNA]</scope>
    <source>
        <strain evidence="4">CGMCC 1.3431</strain>
    </source>
</reference>
<organism evidence="3 4">
    <name type="scientific">Asticcacaulis taihuensis</name>
    <dbReference type="NCBI Taxonomy" id="260084"/>
    <lineage>
        <taxon>Bacteria</taxon>
        <taxon>Pseudomonadati</taxon>
        <taxon>Pseudomonadota</taxon>
        <taxon>Alphaproteobacteria</taxon>
        <taxon>Caulobacterales</taxon>
        <taxon>Caulobacteraceae</taxon>
        <taxon>Asticcacaulis</taxon>
    </lineage>
</organism>
<dbReference type="Pfam" id="PF01979">
    <property type="entry name" value="Amidohydro_1"/>
    <property type="match status" value="1"/>
</dbReference>
<feature type="chain" id="PRO_5011522689" evidence="1">
    <location>
        <begin position="19"/>
        <end position="422"/>
    </location>
</feature>
<dbReference type="Gene3D" id="2.30.40.10">
    <property type="entry name" value="Urease, subunit C, domain 1"/>
    <property type="match status" value="1"/>
</dbReference>
<dbReference type="SUPFAM" id="SSF51338">
    <property type="entry name" value="Composite domain of metallo-dependent hydrolases"/>
    <property type="match status" value="1"/>
</dbReference>
<gene>
    <name evidence="3" type="ORF">SAMN02927928_2441</name>
</gene>
<evidence type="ECO:0000313" key="3">
    <source>
        <dbReference type="EMBL" id="SCW64308.1"/>
    </source>
</evidence>
<dbReference type="OrthoDB" id="9802793at2"/>
<dbReference type="STRING" id="260084.SAMN02927928_2441"/>
<dbReference type="Proteomes" id="UP000199150">
    <property type="component" value="Unassembled WGS sequence"/>
</dbReference>
<dbReference type="Gene3D" id="3.20.20.140">
    <property type="entry name" value="Metal-dependent hydrolases"/>
    <property type="match status" value="1"/>
</dbReference>
<dbReference type="AlphaFoldDB" id="A0A1G4S5J9"/>
<dbReference type="SUPFAM" id="SSF51556">
    <property type="entry name" value="Metallo-dependent hydrolases"/>
    <property type="match status" value="1"/>
</dbReference>
<evidence type="ECO:0000256" key="1">
    <source>
        <dbReference type="SAM" id="SignalP"/>
    </source>
</evidence>
<dbReference type="PANTHER" id="PTHR43135:SF3">
    <property type="entry name" value="ALPHA-D-RIBOSE 1-METHYLPHOSPHONATE 5-TRIPHOSPHATE DIPHOSPHATASE"/>
    <property type="match status" value="1"/>
</dbReference>
<dbReference type="InterPro" id="IPR032466">
    <property type="entry name" value="Metal_Hydrolase"/>
</dbReference>
<dbReference type="PANTHER" id="PTHR43135">
    <property type="entry name" value="ALPHA-D-RIBOSE 1-METHYLPHOSPHONATE 5-TRIPHOSPHATE DIPHOSPHATASE"/>
    <property type="match status" value="1"/>
</dbReference>
<dbReference type="EMBL" id="FMTS01000003">
    <property type="protein sequence ID" value="SCW64308.1"/>
    <property type="molecule type" value="Genomic_DNA"/>
</dbReference>
<dbReference type="InterPro" id="IPR006680">
    <property type="entry name" value="Amidohydro-rel"/>
</dbReference>
<dbReference type="RefSeq" id="WP_090648207.1">
    <property type="nucleotide sequence ID" value="NZ_CBCRYE010000001.1"/>
</dbReference>
<accession>A0A1G4S5J9</accession>
<dbReference type="InterPro" id="IPR011059">
    <property type="entry name" value="Metal-dep_hydrolase_composite"/>
</dbReference>
<sequence>MIRSLAIALMLLPALASAQDLAITHAEAWTMIGSGTGAGKVSDATIVVHDGRIVSVTSSGAVPAGATVIDVGGRMVTPGLMNAATQLGLVETGSADETNDKSSSNTTLGASFDIQYALNSNSVLLPVARADGLTRAVSYPGAAGTAPFMGQAATIHLTETGDILERPQVAMYVQIGSATLSAAGGSRSAQWQLLRNALTEAGRYQPGKPDQPISRLDAEALQKVLKGQLLVILTQRESDIRQAIALAKDFRLRVAVMGADEAWRCADALAAAKIPVILDPMDNLPISFDQIGARLDNAAILGKAGVRMAFYASGNTIYLSYDAGEAMREVAGLAVANGLPYDQALAAMTQGPATIFGLSDHYGTLAKDQDADLVIWDGDPLEPGTYPWKVFVQGREASLETRQTLLRDRYAKPAALPPVYQK</sequence>
<evidence type="ECO:0000313" key="4">
    <source>
        <dbReference type="Proteomes" id="UP000199150"/>
    </source>
</evidence>